<dbReference type="AlphaFoldDB" id="A0A1I7N7U9"/>
<reference evidence="4" key="1">
    <citation type="submission" date="2016-10" db="EMBL/GenBank/DDBJ databases">
        <authorList>
            <person name="Varghese N."/>
            <person name="Submissions S."/>
        </authorList>
    </citation>
    <scope>NUCLEOTIDE SEQUENCE [LARGE SCALE GENOMIC DNA]</scope>
    <source>
        <strain evidence="4">DSM 14807</strain>
    </source>
</reference>
<sequence length="667" mass="75282">MKRGILYSWKVVLCCGLWLWAGRHATGQSSPVHFTTRVQSHTVDLHQPFQVQFVLENAQRVTAFTPPSFKGFQVLQNFQSQQTSIINGQVSSSYTVTYVLQPLRAGKFTIDGATATVDGATLHSNPVTIQVMAGVASNSNAGNSSAASVPQVPMPAAPGFMPPDEDETDLDQFPGLIRSGDDPMEVIRKNLFVKVDVDKTDVYQGEQIVATYKLYTRLQTTSDVMKVPAFSGFSTHDIDLPNPPQATTEIVNGKRYKVFTIRKTILFPLQTGKLQLDPVEIDNRVRLYILNKPSRHVRHTDPLEEFLKDPFHFNPFDDPFFDDPFGGGSGITYRDYDYHLTSNPVTIHVKPLPEEGKPDNFTGAVGNFTITATVDKPSLSTDDAGTLKVTISGAGNLQMVSAPTVNFPSSFDSYDPKIEDHFQKNSIPFSGSRSFEYVFMPHAAGDYTIPAIRFAYFDPQAKAYKEVETAPVILHVTMGSRASAAPVDFSQQHMLPDQLAPIHLTPLLWLHSDFSLWQQWWYWLLLVLPLLGVWLWWRQQRRLAWLRTDEALWKNKQANKIARKRLAKAGELLRQQQEKAFYQETSQALWGYLSHKCNIPFAELSRERVRETLLQKAIQPGQIDALFQLLDHCEQALYAPTTSSQDREQVYQQALQWISSLESQLKK</sequence>
<organism evidence="3 4">
    <name type="scientific">Thermoflavifilum thermophilum</name>
    <dbReference type="NCBI Taxonomy" id="1393122"/>
    <lineage>
        <taxon>Bacteria</taxon>
        <taxon>Pseudomonadati</taxon>
        <taxon>Bacteroidota</taxon>
        <taxon>Chitinophagia</taxon>
        <taxon>Chitinophagales</taxon>
        <taxon>Chitinophagaceae</taxon>
        <taxon>Thermoflavifilum</taxon>
    </lineage>
</organism>
<dbReference type="OrthoDB" id="2079210at2"/>
<dbReference type="STRING" id="1393122.SAMN05660895_0879"/>
<dbReference type="RefSeq" id="WP_092458250.1">
    <property type="nucleotide sequence ID" value="NZ_FPCJ01000001.1"/>
</dbReference>
<name>A0A1I7N7U9_9BACT</name>
<dbReference type="EMBL" id="FPCJ01000001">
    <property type="protein sequence ID" value="SFV30750.1"/>
    <property type="molecule type" value="Genomic_DNA"/>
</dbReference>
<gene>
    <name evidence="3" type="ORF">SAMN05660895_0879</name>
</gene>
<feature type="signal peptide" evidence="2">
    <location>
        <begin position="1"/>
        <end position="25"/>
    </location>
</feature>
<accession>A0A1I7N7U9</accession>
<feature type="transmembrane region" description="Helical" evidence="1">
    <location>
        <begin position="520"/>
        <end position="537"/>
    </location>
</feature>
<keyword evidence="2" id="KW-0732">Signal</keyword>
<evidence type="ECO:0000313" key="4">
    <source>
        <dbReference type="Proteomes" id="UP000199537"/>
    </source>
</evidence>
<keyword evidence="1" id="KW-0472">Membrane</keyword>
<evidence type="ECO:0000256" key="2">
    <source>
        <dbReference type="SAM" id="SignalP"/>
    </source>
</evidence>
<dbReference type="Proteomes" id="UP000199537">
    <property type="component" value="Unassembled WGS sequence"/>
</dbReference>
<keyword evidence="1" id="KW-1133">Transmembrane helix</keyword>
<evidence type="ECO:0000256" key="1">
    <source>
        <dbReference type="SAM" id="Phobius"/>
    </source>
</evidence>
<feature type="chain" id="PRO_5011740216" evidence="2">
    <location>
        <begin position="26"/>
        <end position="667"/>
    </location>
</feature>
<evidence type="ECO:0000313" key="3">
    <source>
        <dbReference type="EMBL" id="SFV30750.1"/>
    </source>
</evidence>
<keyword evidence="4" id="KW-1185">Reference proteome</keyword>
<dbReference type="PANTHER" id="PTHR40940">
    <property type="entry name" value="PROTEIN BATD-RELATED"/>
    <property type="match status" value="1"/>
</dbReference>
<protein>
    <submittedName>
        <fullName evidence="3">Oxygen tolerance</fullName>
    </submittedName>
</protein>
<dbReference type="Pfam" id="PF13584">
    <property type="entry name" value="BatD"/>
    <property type="match status" value="2"/>
</dbReference>
<keyword evidence="1" id="KW-0812">Transmembrane</keyword>
<proteinExistence type="predicted"/>
<dbReference type="PANTHER" id="PTHR40940:SF2">
    <property type="entry name" value="BATD"/>
    <property type="match status" value="1"/>
</dbReference>
<dbReference type="InterPro" id="IPR025738">
    <property type="entry name" value="BatD"/>
</dbReference>